<dbReference type="Proteomes" id="UP000050867">
    <property type="component" value="Unassembled WGS sequence"/>
</dbReference>
<reference evidence="1 2" key="1">
    <citation type="submission" date="2015-10" db="EMBL/GenBank/DDBJ databases">
        <title>Draft genome sequence of pyrrolomycin-producing Streptomyces vitaminophilus.</title>
        <authorList>
            <person name="Graham D.E."/>
            <person name="Mahan K.M."/>
            <person name="Klingeman D.M."/>
            <person name="Hettich R.L."/>
            <person name="Parry R.J."/>
        </authorList>
    </citation>
    <scope>NUCLEOTIDE SEQUENCE [LARGE SCALE GENOMIC DNA]</scope>
    <source>
        <strain evidence="1 2">ATCC 31673</strain>
    </source>
</reference>
<dbReference type="EMBL" id="LLZU01000037">
    <property type="protein sequence ID" value="KRV47331.1"/>
    <property type="molecule type" value="Genomic_DNA"/>
</dbReference>
<gene>
    <name evidence="1" type="ORF">AQ490_07650</name>
</gene>
<evidence type="ECO:0000313" key="1">
    <source>
        <dbReference type="EMBL" id="KRV47331.1"/>
    </source>
</evidence>
<dbReference type="AlphaFoldDB" id="A0A0T6LMH4"/>
<name>A0A0T6LMH4_WENVI</name>
<accession>A0A0T6LMH4</accession>
<dbReference type="Pfam" id="PF06224">
    <property type="entry name" value="AlkZ-like"/>
    <property type="match status" value="1"/>
</dbReference>
<comment type="caution">
    <text evidence="1">The sequence shown here is derived from an EMBL/GenBank/DDBJ whole genome shotgun (WGS) entry which is preliminary data.</text>
</comment>
<proteinExistence type="predicted"/>
<keyword evidence="2" id="KW-1185">Reference proteome</keyword>
<dbReference type="STRING" id="76728.AQ490_07650"/>
<dbReference type="OrthoDB" id="9148135at2"/>
<sequence length="371" mass="40580">MVGQPLSRRGLNRATLDRQLLLRRSPLPVIDAVEHLVGLQAQTPQSWYVGLWSRVAGFCPEQAARPLADRALVRIALMRSTIHLVSAADAIELRPLTQPVSDRDLTRSSTHTAPLRGVDTAALTAAGRELLARGPLTNKQLGADLGERWPDVPPASLVHAIRSQLPLVQVPPRGLWGRSGPIAHTTVETWLGRDLAPRPSLDRMLLRFLAAFGPASVRDAQTWCGLTRLAEVFDRLRPDLVVLRDGSGRELFDLPDAPRPDEDVPAPPRFLYDFDNLLLSHADRTRVISDDQPRQRHPGAGGTPQLVLVDGFTAGAWQVERKGDAATLAVRPHRPLATRDTAAVEEEGGRLLEFLAADAATRNVEVHHPPG</sequence>
<dbReference type="PANTHER" id="PTHR38479">
    <property type="entry name" value="LMO0824 PROTEIN"/>
    <property type="match status" value="1"/>
</dbReference>
<dbReference type="PANTHER" id="PTHR38479:SF2">
    <property type="entry name" value="WINGED HELIX DNA-BINDING DOMAIN-CONTAINING PROTEIN"/>
    <property type="match status" value="1"/>
</dbReference>
<evidence type="ECO:0000313" key="2">
    <source>
        <dbReference type="Proteomes" id="UP000050867"/>
    </source>
</evidence>
<organism evidence="1 2">
    <name type="scientific">Wenjunlia vitaminophila</name>
    <name type="common">Streptomyces vitaminophilus</name>
    <dbReference type="NCBI Taxonomy" id="76728"/>
    <lineage>
        <taxon>Bacteria</taxon>
        <taxon>Bacillati</taxon>
        <taxon>Actinomycetota</taxon>
        <taxon>Actinomycetes</taxon>
        <taxon>Kitasatosporales</taxon>
        <taxon>Streptomycetaceae</taxon>
        <taxon>Wenjunlia</taxon>
    </lineage>
</organism>
<evidence type="ECO:0008006" key="3">
    <source>
        <dbReference type="Google" id="ProtNLM"/>
    </source>
</evidence>
<dbReference type="InterPro" id="IPR009351">
    <property type="entry name" value="AlkZ-like"/>
</dbReference>
<protein>
    <recommendedName>
        <fullName evidence="3">Winged helix DNA-binding domain-containing protein</fullName>
    </recommendedName>
</protein>
<dbReference type="RefSeq" id="WP_018384215.1">
    <property type="nucleotide sequence ID" value="NZ_LLZU01000037.1"/>
</dbReference>
<dbReference type="eggNOG" id="COG3214">
    <property type="taxonomic scope" value="Bacteria"/>
</dbReference>